<comment type="similarity">
    <text evidence="2">Belongs to the peptidase M67C family.</text>
</comment>
<sequence>MGNGVSSNRTSLTPPTKPLSQFVKDSFKLLHKRADVVVDPAVPIKRYIQSAIMIWKQARIYESEKDIVNTYILLMRYTTLGISGLKNHPAASLPTFAREISLIKQNCVEAVAKLERLKPLLETRYAATEIANIAKMERLKREYQLKIASSQESRDAEAARLNPLHMAPQKMTITGNPTDSTDLDDDEWWKMKSDLSSGNRSKPSIDQTDVNTSFSSYPPTSQHGSIDLMPPAKAVLPSSTLPPPIPFKPKNAVSTLIGAEPLYEFLTSPSNATLFDELHSDGLRKVYLPRTLMAAFLERAKPNTKKNLETCGILCGKLRHNEFTITTLVIPKQTATSDTCSTTNEEELFEFQDTHDLLTLGWIHTHPSQSCFLSSVDLHTHCSYQLMLPEAIAIVMAPSKTPSQGIFRLTDPPGIDVVSACRDPQMFHLHEGYEGQLYEDTGRDHVHLVEDAKFNIVDMR</sequence>
<accession>A0ABQ8EV84</accession>
<keyword evidence="8" id="KW-0482">Metalloprotease</keyword>
<evidence type="ECO:0000256" key="1">
    <source>
        <dbReference type="ARBA" id="ARBA00001947"/>
    </source>
</evidence>
<dbReference type="SUPFAM" id="SSF140856">
    <property type="entry name" value="USP8 N-terminal domain-like"/>
    <property type="match status" value="1"/>
</dbReference>
<dbReference type="Gene3D" id="3.40.140.10">
    <property type="entry name" value="Cytidine Deaminase, domain 2"/>
    <property type="match status" value="1"/>
</dbReference>
<dbReference type="PANTHER" id="PTHR12947:SF13">
    <property type="entry name" value="FI19924P1"/>
    <property type="match status" value="1"/>
</dbReference>
<dbReference type="PROSITE" id="PS50249">
    <property type="entry name" value="MPN"/>
    <property type="match status" value="1"/>
</dbReference>
<evidence type="ECO:0000256" key="7">
    <source>
        <dbReference type="ARBA" id="ARBA00022833"/>
    </source>
</evidence>
<dbReference type="SUPFAM" id="SSF102712">
    <property type="entry name" value="JAB1/MPN domain"/>
    <property type="match status" value="1"/>
</dbReference>
<keyword evidence="5" id="KW-0833">Ubl conjugation pathway</keyword>
<gene>
    <name evidence="11" type="ORF">BASA50_001407</name>
</gene>
<keyword evidence="7" id="KW-0862">Zinc</keyword>
<dbReference type="Pfam" id="PF01398">
    <property type="entry name" value="JAB"/>
    <property type="match status" value="1"/>
</dbReference>
<keyword evidence="6" id="KW-0378">Hydrolase</keyword>
<evidence type="ECO:0000256" key="2">
    <source>
        <dbReference type="ARBA" id="ARBA00010981"/>
    </source>
</evidence>
<evidence type="ECO:0000256" key="4">
    <source>
        <dbReference type="ARBA" id="ARBA00022723"/>
    </source>
</evidence>
<dbReference type="InterPro" id="IPR044098">
    <property type="entry name" value="STAMBP/STALP-like_MPN"/>
</dbReference>
<protein>
    <recommendedName>
        <fullName evidence="10">MPN domain-containing protein</fullName>
    </recommendedName>
</protein>
<dbReference type="InterPro" id="IPR015063">
    <property type="entry name" value="USP8_dimer"/>
</dbReference>
<feature type="compositionally biased region" description="Polar residues" evidence="9">
    <location>
        <begin position="194"/>
        <end position="224"/>
    </location>
</feature>
<dbReference type="SMART" id="SM00232">
    <property type="entry name" value="JAB_MPN"/>
    <property type="match status" value="1"/>
</dbReference>
<dbReference type="Proteomes" id="UP001648503">
    <property type="component" value="Unassembled WGS sequence"/>
</dbReference>
<dbReference type="Gene3D" id="1.20.58.80">
    <property type="entry name" value="Phosphotransferase system, lactose/cellobiose-type IIA subunit"/>
    <property type="match status" value="1"/>
</dbReference>
<organism evidence="11 12">
    <name type="scientific">Batrachochytrium salamandrivorans</name>
    <dbReference type="NCBI Taxonomy" id="1357716"/>
    <lineage>
        <taxon>Eukaryota</taxon>
        <taxon>Fungi</taxon>
        <taxon>Fungi incertae sedis</taxon>
        <taxon>Chytridiomycota</taxon>
        <taxon>Chytridiomycota incertae sedis</taxon>
        <taxon>Chytridiomycetes</taxon>
        <taxon>Rhizophydiales</taxon>
        <taxon>Rhizophydiales incertae sedis</taxon>
        <taxon>Batrachochytrium</taxon>
    </lineage>
</organism>
<evidence type="ECO:0000256" key="8">
    <source>
        <dbReference type="ARBA" id="ARBA00023049"/>
    </source>
</evidence>
<evidence type="ECO:0000256" key="3">
    <source>
        <dbReference type="ARBA" id="ARBA00022670"/>
    </source>
</evidence>
<name>A0ABQ8EV84_9FUNG</name>
<dbReference type="PANTHER" id="PTHR12947">
    <property type="entry name" value="AMSH-LIKE PROTEASE"/>
    <property type="match status" value="1"/>
</dbReference>
<evidence type="ECO:0000256" key="6">
    <source>
        <dbReference type="ARBA" id="ARBA00022801"/>
    </source>
</evidence>
<evidence type="ECO:0000313" key="11">
    <source>
        <dbReference type="EMBL" id="KAH6587128.1"/>
    </source>
</evidence>
<evidence type="ECO:0000313" key="12">
    <source>
        <dbReference type="Proteomes" id="UP001648503"/>
    </source>
</evidence>
<proteinExistence type="inferred from homology"/>
<reference evidence="11 12" key="1">
    <citation type="submission" date="2021-02" db="EMBL/GenBank/DDBJ databases">
        <title>Variation within the Batrachochytrium salamandrivorans European outbreak.</title>
        <authorList>
            <person name="Kelly M."/>
            <person name="Pasmans F."/>
            <person name="Shea T.P."/>
            <person name="Munoz J.F."/>
            <person name="Carranza S."/>
            <person name="Cuomo C.A."/>
            <person name="Martel A."/>
        </authorList>
    </citation>
    <scope>NUCLEOTIDE SEQUENCE [LARGE SCALE GENOMIC DNA]</scope>
    <source>
        <strain evidence="11 12">AMFP18/2</strain>
    </source>
</reference>
<feature type="region of interest" description="Disordered" evidence="9">
    <location>
        <begin position="151"/>
        <end position="230"/>
    </location>
</feature>
<keyword evidence="12" id="KW-1185">Reference proteome</keyword>
<dbReference type="InterPro" id="IPR037518">
    <property type="entry name" value="MPN"/>
</dbReference>
<evidence type="ECO:0000259" key="10">
    <source>
        <dbReference type="PROSITE" id="PS50249"/>
    </source>
</evidence>
<dbReference type="EMBL" id="JAFCIX010000568">
    <property type="protein sequence ID" value="KAH6587128.1"/>
    <property type="molecule type" value="Genomic_DNA"/>
</dbReference>
<dbReference type="CDD" id="cd08066">
    <property type="entry name" value="MPN_AMSH_like"/>
    <property type="match status" value="1"/>
</dbReference>
<comment type="caution">
    <text evidence="11">The sequence shown here is derived from an EMBL/GenBank/DDBJ whole genome shotgun (WGS) entry which is preliminary data.</text>
</comment>
<evidence type="ECO:0000256" key="9">
    <source>
        <dbReference type="SAM" id="MobiDB-lite"/>
    </source>
</evidence>
<keyword evidence="4" id="KW-0479">Metal-binding</keyword>
<comment type="cofactor">
    <cofactor evidence="1">
        <name>Zn(2+)</name>
        <dbReference type="ChEBI" id="CHEBI:29105"/>
    </cofactor>
</comment>
<feature type="compositionally biased region" description="Polar residues" evidence="9">
    <location>
        <begin position="171"/>
        <end position="180"/>
    </location>
</feature>
<dbReference type="Pfam" id="PF08969">
    <property type="entry name" value="USP8_dimer"/>
    <property type="match status" value="1"/>
</dbReference>
<dbReference type="InterPro" id="IPR000555">
    <property type="entry name" value="JAMM/MPN+_dom"/>
</dbReference>
<keyword evidence="3" id="KW-0645">Protease</keyword>
<feature type="domain" description="MPN" evidence="10">
    <location>
        <begin position="285"/>
        <end position="415"/>
    </location>
</feature>
<evidence type="ECO:0000256" key="5">
    <source>
        <dbReference type="ARBA" id="ARBA00022786"/>
    </source>
</evidence>